<evidence type="ECO:0000256" key="2">
    <source>
        <dbReference type="ARBA" id="ARBA00022448"/>
    </source>
</evidence>
<protein>
    <recommendedName>
        <fullName evidence="9">Cytochrome b561 domain-containing protein</fullName>
    </recommendedName>
</protein>
<feature type="region of interest" description="Disordered" evidence="7">
    <location>
        <begin position="276"/>
        <end position="310"/>
    </location>
</feature>
<feature type="compositionally biased region" description="Basic and acidic residues" evidence="7">
    <location>
        <begin position="830"/>
        <end position="841"/>
    </location>
</feature>
<sequence>MAPAPDQLSSPGSVSYDSDTMVVGDGTWDFTKNTFLLPNLEGTDFDTMRYNGMGNRFSTVHQYHTIILAHGIMAAMVFLFLVPLSVMLARFYTREPAHAIRYHARLQVFSGLLLVAAFILPFFAVGPNRSLSNPHHGIGVAIFVMFVVQLLGGRLIQHIMKSRSLRVTLHKWLGRATALLGIVQVPLGLTLYGSPKVLFILYAVWMGFLLAVYFVLNYRAEGHHERYIPAGRSEAGNTRITESEYYSDHRENEHSALKWLGPLAAGAGIFAMMRGRKKEHEDDRSRARTRSPSMSRTSITRSRGPTVISSRPSYFSEKYSDLPAQRSGGGGGLFKALGGAAAAFGAGKVFSNFMDRRRDRREEEYSAVSTETPHRNRSVRAATVSEFNSEYTDDVSTLPPSRAPAPTQAASAYEARRSSPRRSNVRSNISRGDMMDESEYSSYVSPSRRPHDEPSGGGGFAKGVLATLGVGWIAKKFADRRARKEEDRLREEEEMRSGTQFSRYSNTEYQSPIRRDSRRPPQRRSTVTGTEYSDGTESTFDTQTELSTMPPKGPRNTSAGVRPSTSALIPDEMSPPRRGERLSMPSMPSDPHGLLHRSEVDSDVTSLADRPQGRHPSRRQMDSERAAAEAAARASSLAAREQRGRVGSSQTSGPVRPRDDKEQVRLRKVTEEETLAQTSRGRRNSQSSLSALESPTKNRRYRRDDSKRRAESAAESRVESSRVGSSRVQDEASRLGSLNPPNPSLAKGRRGRDSGYNSGQPPAQQLGQPSQSGPSFLQPPGQHLPNASVTSVGSHGTWSGMSMDPSEVPTEVPTAPRNPPQSTVHQPPPADDKGNESAADNRRRRRAERRRASGSRPSGTENTYDTSTYDENDMF</sequence>
<dbReference type="Proteomes" id="UP000517252">
    <property type="component" value="Unassembled WGS sequence"/>
</dbReference>
<feature type="domain" description="Cytochrome b561" evidence="9">
    <location>
        <begin position="34"/>
        <end position="222"/>
    </location>
</feature>
<evidence type="ECO:0000313" key="11">
    <source>
        <dbReference type="Proteomes" id="UP000517252"/>
    </source>
</evidence>
<evidence type="ECO:0000256" key="8">
    <source>
        <dbReference type="SAM" id="Phobius"/>
    </source>
</evidence>
<feature type="compositionally biased region" description="Polar residues" evidence="7">
    <location>
        <begin position="785"/>
        <end position="800"/>
    </location>
</feature>
<dbReference type="Gene3D" id="1.20.120.1770">
    <property type="match status" value="1"/>
</dbReference>
<feature type="compositionally biased region" description="Basic and acidic residues" evidence="7">
    <location>
        <begin position="702"/>
        <end position="720"/>
    </location>
</feature>
<feature type="compositionally biased region" description="Polar residues" evidence="7">
    <location>
        <begin position="555"/>
        <end position="567"/>
    </location>
</feature>
<keyword evidence="4" id="KW-0249">Electron transport</keyword>
<proteinExistence type="predicted"/>
<comment type="caution">
    <text evidence="10">The sequence shown here is derived from an EMBL/GenBank/DDBJ whole genome shotgun (WGS) entry which is preliminary data.</text>
</comment>
<evidence type="ECO:0000313" key="10">
    <source>
        <dbReference type="EMBL" id="GFP59494.1"/>
    </source>
</evidence>
<dbReference type="InterPro" id="IPR006593">
    <property type="entry name" value="Cyt_b561/ferric_Rdtase_TM"/>
</dbReference>
<keyword evidence="5 8" id="KW-1133">Transmembrane helix</keyword>
<dbReference type="OrthoDB" id="19261at2759"/>
<dbReference type="EMBL" id="BLZH01000013">
    <property type="protein sequence ID" value="GFP59494.1"/>
    <property type="molecule type" value="Genomic_DNA"/>
</dbReference>
<dbReference type="PANTHER" id="PTHR47797">
    <property type="entry name" value="DEHYDROGENASE, PUTATIVE (AFU_ORTHOLOGUE AFUA_8G05805)-RELATED"/>
    <property type="match status" value="1"/>
</dbReference>
<evidence type="ECO:0000256" key="4">
    <source>
        <dbReference type="ARBA" id="ARBA00022982"/>
    </source>
</evidence>
<evidence type="ECO:0000256" key="6">
    <source>
        <dbReference type="ARBA" id="ARBA00023136"/>
    </source>
</evidence>
<feature type="region of interest" description="Disordered" evidence="7">
    <location>
        <begin position="479"/>
        <end position="875"/>
    </location>
</feature>
<feature type="region of interest" description="Disordered" evidence="7">
    <location>
        <begin position="388"/>
        <end position="460"/>
    </location>
</feature>
<feature type="transmembrane region" description="Helical" evidence="8">
    <location>
        <begin position="136"/>
        <end position="152"/>
    </location>
</feature>
<dbReference type="GO" id="GO:0016020">
    <property type="term" value="C:membrane"/>
    <property type="evidence" value="ECO:0007669"/>
    <property type="project" value="UniProtKB-SubCell"/>
</dbReference>
<comment type="subcellular location">
    <subcellularLocation>
        <location evidence="1">Membrane</location>
    </subcellularLocation>
</comment>
<feature type="compositionally biased region" description="Basic residues" evidence="7">
    <location>
        <begin position="842"/>
        <end position="853"/>
    </location>
</feature>
<reference evidence="10 11" key="1">
    <citation type="submission" date="2020-07" db="EMBL/GenBank/DDBJ databases">
        <title>Trichoderma asperellum IC-1 whole genome shotgun sequence.</title>
        <authorList>
            <person name="Kanamasa S."/>
            <person name="Takahashi H."/>
        </authorList>
    </citation>
    <scope>NUCLEOTIDE SEQUENCE [LARGE SCALE GENOMIC DNA]</scope>
    <source>
        <strain evidence="10 11">IC-1</strain>
    </source>
</reference>
<feature type="transmembrane region" description="Helical" evidence="8">
    <location>
        <begin position="172"/>
        <end position="192"/>
    </location>
</feature>
<feature type="transmembrane region" description="Helical" evidence="8">
    <location>
        <begin position="66"/>
        <end position="92"/>
    </location>
</feature>
<organism evidence="10 11">
    <name type="scientific">Trichoderma asperellum</name>
    <name type="common">Filamentous fungus</name>
    <dbReference type="NCBI Taxonomy" id="101201"/>
    <lineage>
        <taxon>Eukaryota</taxon>
        <taxon>Fungi</taxon>
        <taxon>Dikarya</taxon>
        <taxon>Ascomycota</taxon>
        <taxon>Pezizomycotina</taxon>
        <taxon>Sordariomycetes</taxon>
        <taxon>Hypocreomycetidae</taxon>
        <taxon>Hypocreales</taxon>
        <taxon>Hypocreaceae</taxon>
        <taxon>Trichoderma</taxon>
    </lineage>
</organism>
<dbReference type="PROSITE" id="PS50939">
    <property type="entry name" value="CYTOCHROME_B561"/>
    <property type="match status" value="1"/>
</dbReference>
<feature type="compositionally biased region" description="Polar residues" evidence="7">
    <location>
        <begin position="526"/>
        <end position="547"/>
    </location>
</feature>
<feature type="compositionally biased region" description="Polar residues" evidence="7">
    <location>
        <begin position="290"/>
        <end position="310"/>
    </location>
</feature>
<evidence type="ECO:0000256" key="5">
    <source>
        <dbReference type="ARBA" id="ARBA00022989"/>
    </source>
</evidence>
<feature type="compositionally biased region" description="Low complexity" evidence="7">
    <location>
        <begin position="758"/>
        <end position="775"/>
    </location>
</feature>
<feature type="transmembrane region" description="Helical" evidence="8">
    <location>
        <begin position="104"/>
        <end position="124"/>
    </location>
</feature>
<gene>
    <name evidence="10" type="ORF">TASIC1_0013019000</name>
</gene>
<evidence type="ECO:0000259" key="9">
    <source>
        <dbReference type="PROSITE" id="PS50939"/>
    </source>
</evidence>
<dbReference type="CDD" id="cd08760">
    <property type="entry name" value="Cyt_b561_FRRS1_like"/>
    <property type="match status" value="1"/>
</dbReference>
<keyword evidence="6 8" id="KW-0472">Membrane</keyword>
<name>A0A6V8R355_TRIAP</name>
<feature type="compositionally biased region" description="Polar residues" evidence="7">
    <location>
        <begin position="497"/>
        <end position="510"/>
    </location>
</feature>
<feature type="compositionally biased region" description="Basic and acidic residues" evidence="7">
    <location>
        <begin position="656"/>
        <end position="671"/>
    </location>
</feature>
<dbReference type="SMART" id="SM00665">
    <property type="entry name" value="B561"/>
    <property type="match status" value="1"/>
</dbReference>
<feature type="compositionally biased region" description="Low complexity" evidence="7">
    <location>
        <begin position="628"/>
        <end position="639"/>
    </location>
</feature>
<feature type="compositionally biased region" description="Polar residues" evidence="7">
    <location>
        <begin position="675"/>
        <end position="695"/>
    </location>
</feature>
<feature type="transmembrane region" description="Helical" evidence="8">
    <location>
        <begin position="198"/>
        <end position="216"/>
    </location>
</feature>
<dbReference type="AlphaFoldDB" id="A0A6V8R355"/>
<evidence type="ECO:0000256" key="3">
    <source>
        <dbReference type="ARBA" id="ARBA00022692"/>
    </source>
</evidence>
<keyword evidence="3 8" id="KW-0812">Transmembrane</keyword>
<feature type="compositionally biased region" description="Basic and acidic residues" evidence="7">
    <location>
        <begin position="479"/>
        <end position="496"/>
    </location>
</feature>
<feature type="compositionally biased region" description="Polar residues" evidence="7">
    <location>
        <begin position="388"/>
        <end position="399"/>
    </location>
</feature>
<dbReference type="PANTHER" id="PTHR47797:SF3">
    <property type="entry name" value="CYTOCHROME B561 DOMAIN-CONTAINING PROTEIN"/>
    <property type="match status" value="1"/>
</dbReference>
<evidence type="ECO:0000256" key="1">
    <source>
        <dbReference type="ARBA" id="ARBA00004370"/>
    </source>
</evidence>
<accession>A0A6V8R355</accession>
<evidence type="ECO:0000256" key="7">
    <source>
        <dbReference type="SAM" id="MobiDB-lite"/>
    </source>
</evidence>
<keyword evidence="2" id="KW-0813">Transport</keyword>